<dbReference type="PANTHER" id="PTHR19134">
    <property type="entry name" value="RECEPTOR-TYPE TYROSINE-PROTEIN PHOSPHATASE"/>
    <property type="match status" value="1"/>
</dbReference>
<gene>
    <name evidence="5" type="ORF">C2E21_5686</name>
</gene>
<evidence type="ECO:0000256" key="1">
    <source>
        <dbReference type="SAM" id="MobiDB-lite"/>
    </source>
</evidence>
<dbReference type="AlphaFoldDB" id="A0A2P6TNW9"/>
<dbReference type="PROSITE" id="PS50056">
    <property type="entry name" value="TYR_PHOSPHATASE_2"/>
    <property type="match status" value="1"/>
</dbReference>
<dbReference type="SUPFAM" id="SSF82153">
    <property type="entry name" value="FAS1 domain"/>
    <property type="match status" value="1"/>
</dbReference>
<dbReference type="InterPro" id="IPR000242">
    <property type="entry name" value="PTP_cat"/>
</dbReference>
<dbReference type="Proteomes" id="UP000239899">
    <property type="component" value="Unassembled WGS sequence"/>
</dbReference>
<dbReference type="SMART" id="SM00554">
    <property type="entry name" value="FAS1"/>
    <property type="match status" value="1"/>
</dbReference>
<organism evidence="5 6">
    <name type="scientific">Chlorella sorokiniana</name>
    <name type="common">Freshwater green alga</name>
    <dbReference type="NCBI Taxonomy" id="3076"/>
    <lineage>
        <taxon>Eukaryota</taxon>
        <taxon>Viridiplantae</taxon>
        <taxon>Chlorophyta</taxon>
        <taxon>core chlorophytes</taxon>
        <taxon>Trebouxiophyceae</taxon>
        <taxon>Chlorellales</taxon>
        <taxon>Chlorellaceae</taxon>
        <taxon>Chlorella clade</taxon>
        <taxon>Chlorella</taxon>
    </lineage>
</organism>
<sequence length="759" mass="81244">MANCEVFHLRPHFELEQHQVKEALRILLHTIVFQRALGPVHPAERDSELFDLTWVECGDQEVARKVEEKIAAFHTWAQRNPGKRGQVCLSFYEKRQRQSWFSTAEERLYWEQWLVDVTALPPPPADFEEGNAFAASSLRAQRRQRVQAALEECLTQIVEKVNERRDHIPPVVSGSPVTFPFDITVAGDSGPGFGLDVLATQRGFDAAEARRDLNRYCDVLPYDDNRVRLGRPAFPPGWASGSSSAGAGSSAAIADGGAATMPLSGGAGGRRSASGSSGSDAAEAGGPGDLEDYVNASPLFSCGADGSGCYDGERWAYIASQGPLRHTRDDFWRMAAEQGCGAVVMLTNTVERGTTKCAPYFAEAPRTAKALGRFTVQTAEVEELLPDLHRRTLVLEDTQQPPVQPLAQHAQHAQHVQQQQVQQQAGRTRVVHYHYSAWPDHGVPASPQPLLRLCEELRAAGQHGGPVLVHCSAGIGRSGVFCVLDIVSRRLLGLLGSTDEAAGAAAVDLAALVAHLRRQRLGMVQTRDQYLFCHTALLAFVRQLAQQAQHGAAQAQQPQQGVQGRRLLVDEGCADLSVLKGVANTTEIQKLIAGIKLLPNGVPADRTIFLPNNDAVAALLAEVPIPGITLDTLLPMLPSLGAVISDRLVSALLYHIVPGSQTADQLLAEATLPTELANVTLTFAKDAATGGYTVTDATGAVANVVSEPITACGSTVFVIDQVLKPAELLAPDFPMTTLDEAVAILGEGGAAAAAPTPSP</sequence>
<feature type="domain" description="Tyrosine-protein phosphatase" evidence="2">
    <location>
        <begin position="208"/>
        <end position="540"/>
    </location>
</feature>
<dbReference type="SUPFAM" id="SSF52799">
    <property type="entry name" value="(Phosphotyrosine protein) phosphatases II"/>
    <property type="match status" value="1"/>
</dbReference>
<dbReference type="PROSITE" id="PS50213">
    <property type="entry name" value="FAS1"/>
    <property type="match status" value="1"/>
</dbReference>
<dbReference type="GO" id="GO:0006914">
    <property type="term" value="P:autophagy"/>
    <property type="evidence" value="ECO:0007669"/>
    <property type="project" value="InterPro"/>
</dbReference>
<feature type="domain" description="FAS1" evidence="4">
    <location>
        <begin position="563"/>
        <end position="723"/>
    </location>
</feature>
<dbReference type="PANTHER" id="PTHR19134:SF449">
    <property type="entry name" value="TYROSINE-PROTEIN PHOSPHATASE 1"/>
    <property type="match status" value="1"/>
</dbReference>
<dbReference type="CDD" id="cd00047">
    <property type="entry name" value="PTPc"/>
    <property type="match status" value="1"/>
</dbReference>
<feature type="domain" description="Tyrosine specific protein phosphatases" evidence="3">
    <location>
        <begin position="448"/>
        <end position="531"/>
    </location>
</feature>
<dbReference type="GO" id="GO:0004725">
    <property type="term" value="F:protein tyrosine phosphatase activity"/>
    <property type="evidence" value="ECO:0007669"/>
    <property type="project" value="InterPro"/>
</dbReference>
<feature type="compositionally biased region" description="Low complexity" evidence="1">
    <location>
        <begin position="270"/>
        <end position="284"/>
    </location>
</feature>
<dbReference type="Gene3D" id="2.30.180.10">
    <property type="entry name" value="FAS1 domain"/>
    <property type="match status" value="1"/>
</dbReference>
<evidence type="ECO:0000259" key="4">
    <source>
        <dbReference type="PROSITE" id="PS50213"/>
    </source>
</evidence>
<dbReference type="EMBL" id="LHPG02000010">
    <property type="protein sequence ID" value="PRW51009.1"/>
    <property type="molecule type" value="Genomic_DNA"/>
</dbReference>
<dbReference type="Pfam" id="PF00102">
    <property type="entry name" value="Y_phosphatase"/>
    <property type="match status" value="1"/>
</dbReference>
<dbReference type="InterPro" id="IPR000387">
    <property type="entry name" value="Tyr_Pase_dom"/>
</dbReference>
<dbReference type="STRING" id="3076.A0A2P6TNW9"/>
<dbReference type="PROSITE" id="PS00383">
    <property type="entry name" value="TYR_PHOSPHATASE_1"/>
    <property type="match status" value="1"/>
</dbReference>
<dbReference type="Pfam" id="PF02469">
    <property type="entry name" value="Fasciclin"/>
    <property type="match status" value="1"/>
</dbReference>
<protein>
    <submittedName>
        <fullName evidence="5">Meiotically up-regulated 66</fullName>
    </submittedName>
</protein>
<dbReference type="InterPro" id="IPR000782">
    <property type="entry name" value="FAS1_domain"/>
</dbReference>
<dbReference type="Pfam" id="PF07855">
    <property type="entry name" value="ATG101"/>
    <property type="match status" value="1"/>
</dbReference>
<dbReference type="SMART" id="SM00404">
    <property type="entry name" value="PTPc_motif"/>
    <property type="match status" value="1"/>
</dbReference>
<reference evidence="5 6" key="1">
    <citation type="journal article" date="2018" name="Plant J.">
        <title>Genome sequences of Chlorella sorokiniana UTEX 1602 and Micractinium conductrix SAG 241.80: implications to maltose excretion by a green alga.</title>
        <authorList>
            <person name="Arriola M.B."/>
            <person name="Velmurugan N."/>
            <person name="Zhang Y."/>
            <person name="Plunkett M.H."/>
            <person name="Hondzo H."/>
            <person name="Barney B.M."/>
        </authorList>
    </citation>
    <scope>NUCLEOTIDE SEQUENCE [LARGE SCALE GENOMIC DNA]</scope>
    <source>
        <strain evidence="6">UTEX 1602</strain>
    </source>
</reference>
<dbReference type="InterPro" id="IPR029021">
    <property type="entry name" value="Prot-tyrosine_phosphatase-like"/>
</dbReference>
<dbReference type="InterPro" id="IPR050348">
    <property type="entry name" value="Protein-Tyr_Phosphatase"/>
</dbReference>
<evidence type="ECO:0000313" key="6">
    <source>
        <dbReference type="Proteomes" id="UP000239899"/>
    </source>
</evidence>
<evidence type="ECO:0000259" key="3">
    <source>
        <dbReference type="PROSITE" id="PS50056"/>
    </source>
</evidence>
<dbReference type="SMART" id="SM00194">
    <property type="entry name" value="PTPc"/>
    <property type="match status" value="1"/>
</dbReference>
<dbReference type="PRINTS" id="PR00700">
    <property type="entry name" value="PRTYPHPHTASE"/>
</dbReference>
<dbReference type="InterPro" id="IPR016130">
    <property type="entry name" value="Tyr_Pase_AS"/>
</dbReference>
<dbReference type="InterPro" id="IPR036378">
    <property type="entry name" value="FAS1_dom_sf"/>
</dbReference>
<evidence type="ECO:0000313" key="5">
    <source>
        <dbReference type="EMBL" id="PRW51009.1"/>
    </source>
</evidence>
<keyword evidence="6" id="KW-1185">Reference proteome</keyword>
<dbReference type="InterPro" id="IPR003595">
    <property type="entry name" value="Tyr_Pase_cat"/>
</dbReference>
<accession>A0A2P6TNW9</accession>
<feature type="region of interest" description="Disordered" evidence="1">
    <location>
        <begin position="262"/>
        <end position="288"/>
    </location>
</feature>
<evidence type="ECO:0000259" key="2">
    <source>
        <dbReference type="PROSITE" id="PS50055"/>
    </source>
</evidence>
<name>A0A2P6TNW9_CHLSO</name>
<proteinExistence type="predicted"/>
<dbReference type="InterPro" id="IPR012445">
    <property type="entry name" value="ATG101"/>
</dbReference>
<dbReference type="Gene3D" id="3.90.190.10">
    <property type="entry name" value="Protein tyrosine phosphatase superfamily"/>
    <property type="match status" value="1"/>
</dbReference>
<dbReference type="OrthoDB" id="10259639at2759"/>
<comment type="caution">
    <text evidence="5">The sequence shown here is derived from an EMBL/GenBank/DDBJ whole genome shotgun (WGS) entry which is preliminary data.</text>
</comment>
<dbReference type="PROSITE" id="PS50055">
    <property type="entry name" value="TYR_PHOSPHATASE_PTP"/>
    <property type="match status" value="1"/>
</dbReference>